<keyword evidence="2" id="KW-0597">Phosphoprotein</keyword>
<feature type="region of interest" description="Disordered" evidence="4">
    <location>
        <begin position="412"/>
        <end position="436"/>
    </location>
</feature>
<dbReference type="Gene3D" id="3.40.50.2300">
    <property type="match status" value="1"/>
</dbReference>
<accession>A0ABX6YNX3</accession>
<keyword evidence="3" id="KW-0175">Coiled coil</keyword>
<keyword evidence="1" id="KW-0378">Hydrolase</keyword>
<evidence type="ECO:0000256" key="4">
    <source>
        <dbReference type="SAM" id="MobiDB-lite"/>
    </source>
</evidence>
<dbReference type="SMART" id="SM00448">
    <property type="entry name" value="REC"/>
    <property type="match status" value="1"/>
</dbReference>
<evidence type="ECO:0000313" key="7">
    <source>
        <dbReference type="Proteomes" id="UP000192422"/>
    </source>
</evidence>
<dbReference type="InterPro" id="IPR001789">
    <property type="entry name" value="Sig_transdc_resp-reg_receiver"/>
</dbReference>
<feature type="domain" description="Response regulatory" evidence="5">
    <location>
        <begin position="22"/>
        <end position="138"/>
    </location>
</feature>
<evidence type="ECO:0000256" key="3">
    <source>
        <dbReference type="SAM" id="Coils"/>
    </source>
</evidence>
<dbReference type="Pfam" id="PF00072">
    <property type="entry name" value="Response_reg"/>
    <property type="match status" value="1"/>
</dbReference>
<gene>
    <name evidence="6" type="ORF">AKL02_000470</name>
</gene>
<dbReference type="EMBL" id="CP053562">
    <property type="protein sequence ID" value="QPZ89495.1"/>
    <property type="molecule type" value="Genomic_DNA"/>
</dbReference>
<dbReference type="InterPro" id="IPR036457">
    <property type="entry name" value="PPM-type-like_dom_sf"/>
</dbReference>
<dbReference type="InterPro" id="IPR011006">
    <property type="entry name" value="CheY-like_superfamily"/>
</dbReference>
<name>A0ABX6YNX3_9RHOB</name>
<evidence type="ECO:0000256" key="2">
    <source>
        <dbReference type="PROSITE-ProRule" id="PRU00169"/>
    </source>
</evidence>
<dbReference type="SMART" id="SM00331">
    <property type="entry name" value="PP2C_SIG"/>
    <property type="match status" value="1"/>
</dbReference>
<dbReference type="SUPFAM" id="SSF81606">
    <property type="entry name" value="PP2C-like"/>
    <property type="match status" value="1"/>
</dbReference>
<dbReference type="InterPro" id="IPR001932">
    <property type="entry name" value="PPM-type_phosphatase-like_dom"/>
</dbReference>
<evidence type="ECO:0000256" key="1">
    <source>
        <dbReference type="ARBA" id="ARBA00022801"/>
    </source>
</evidence>
<reference evidence="6 7" key="1">
    <citation type="submission" date="2020-05" db="EMBL/GenBank/DDBJ databases">
        <title>Thioclava electrotropha strain Elox9 finished genome.</title>
        <authorList>
            <person name="Rowe A.R."/>
            <person name="Wilbanks E.G."/>
        </authorList>
    </citation>
    <scope>NUCLEOTIDE SEQUENCE [LARGE SCALE GENOMIC DNA]</scope>
    <source>
        <strain evidence="6 7">Elox9</strain>
    </source>
</reference>
<dbReference type="SUPFAM" id="SSF52172">
    <property type="entry name" value="CheY-like"/>
    <property type="match status" value="1"/>
</dbReference>
<feature type="compositionally biased region" description="Basic and acidic residues" evidence="4">
    <location>
        <begin position="418"/>
        <end position="436"/>
    </location>
</feature>
<keyword evidence="7" id="KW-1185">Reference proteome</keyword>
<proteinExistence type="predicted"/>
<dbReference type="Proteomes" id="UP000192422">
    <property type="component" value="Chromosome"/>
</dbReference>
<protein>
    <submittedName>
        <fullName evidence="6">Fused response regulator/phosphatase</fullName>
    </submittedName>
</protein>
<dbReference type="Gene3D" id="3.60.40.10">
    <property type="entry name" value="PPM-type phosphatase domain"/>
    <property type="match status" value="1"/>
</dbReference>
<dbReference type="Pfam" id="PF07228">
    <property type="entry name" value="SpoIIE"/>
    <property type="match status" value="1"/>
</dbReference>
<dbReference type="PROSITE" id="PS50110">
    <property type="entry name" value="RESPONSE_REGULATORY"/>
    <property type="match status" value="1"/>
</dbReference>
<dbReference type="RefSeq" id="WP_083076781.1">
    <property type="nucleotide sequence ID" value="NZ_CP053562.1"/>
</dbReference>
<sequence>MVQRQEAPADAGRRPLAGAARHVLVVDDSRMQRRILSAQLSRSGYQVSEAESAEEAIAICAQCEPDIVISDWMMAGMSGPEFCRVFRGLPRRSYGYFILLTSKAEKTDVTRGLESGADDFLSKPVNGAELRARLSAGARILTMQEELSEKNRLLREAQEVIDRDLQEARKLQQSLVRTRHARFEAADVSLLLRPAGHVGGDLVGFFPINERRVGLYGIDVSGHGITSALMMARIAGYFSGTTPSQNLAIYRNALGELRGRRPAELAQRLNDLVLSEMSTESYFTLIYADVDLRTGKAELVQAGHPYPVLQRRNGTVEFFGEGGLPIGLIEGAEYETLTVQLTPGDRLVLVSDGITEASDRSGEMIDQTRLARMLRKFSQMPGPGLLDALYWATEAFAEGEIGDDVSAGVLEFHGPGSTERRSELGSDCRDHPPGET</sequence>
<evidence type="ECO:0000259" key="5">
    <source>
        <dbReference type="PROSITE" id="PS50110"/>
    </source>
</evidence>
<feature type="modified residue" description="4-aspartylphosphate" evidence="2">
    <location>
        <position position="71"/>
    </location>
</feature>
<dbReference type="CDD" id="cd17574">
    <property type="entry name" value="REC_OmpR"/>
    <property type="match status" value="1"/>
</dbReference>
<evidence type="ECO:0000313" key="6">
    <source>
        <dbReference type="EMBL" id="QPZ89495.1"/>
    </source>
</evidence>
<feature type="coiled-coil region" evidence="3">
    <location>
        <begin position="140"/>
        <end position="174"/>
    </location>
</feature>
<organism evidence="6 7">
    <name type="scientific">Thioclava electrotropha</name>
    <dbReference type="NCBI Taxonomy" id="1549850"/>
    <lineage>
        <taxon>Bacteria</taxon>
        <taxon>Pseudomonadati</taxon>
        <taxon>Pseudomonadota</taxon>
        <taxon>Alphaproteobacteria</taxon>
        <taxon>Rhodobacterales</taxon>
        <taxon>Paracoccaceae</taxon>
        <taxon>Thioclava</taxon>
    </lineage>
</organism>
<dbReference type="InterPro" id="IPR052016">
    <property type="entry name" value="Bact_Sigma-Reg"/>
</dbReference>
<dbReference type="PANTHER" id="PTHR43156:SF2">
    <property type="entry name" value="STAGE II SPORULATION PROTEIN E"/>
    <property type="match status" value="1"/>
</dbReference>
<dbReference type="PANTHER" id="PTHR43156">
    <property type="entry name" value="STAGE II SPORULATION PROTEIN E-RELATED"/>
    <property type="match status" value="1"/>
</dbReference>